<organism evidence="1 2">
    <name type="scientific">Gigaspora margarita</name>
    <dbReference type="NCBI Taxonomy" id="4874"/>
    <lineage>
        <taxon>Eukaryota</taxon>
        <taxon>Fungi</taxon>
        <taxon>Fungi incertae sedis</taxon>
        <taxon>Mucoromycota</taxon>
        <taxon>Glomeromycotina</taxon>
        <taxon>Glomeromycetes</taxon>
        <taxon>Diversisporales</taxon>
        <taxon>Gigasporaceae</taxon>
        <taxon>Gigaspora</taxon>
    </lineage>
</organism>
<keyword evidence="2" id="KW-1185">Reference proteome</keyword>
<sequence>MLNWAEEESIAIIEITETNMVDTNKKYKGYWSSATEEKKKSSGYIIPKADGVVIGVYMLLNNKIAVKKLQQRIVEVVFKRKNQMQIAIIDDFNHIADNILDRMHSQT</sequence>
<gene>
    <name evidence="1" type="ORF">GMARGA_LOCUS22208</name>
</gene>
<proteinExistence type="predicted"/>
<reference evidence="1 2" key="1">
    <citation type="submission" date="2021-06" db="EMBL/GenBank/DDBJ databases">
        <authorList>
            <person name="Kallberg Y."/>
            <person name="Tangrot J."/>
            <person name="Rosling A."/>
        </authorList>
    </citation>
    <scope>NUCLEOTIDE SEQUENCE [LARGE SCALE GENOMIC DNA]</scope>
    <source>
        <strain evidence="1 2">120-4 pot B 10/14</strain>
    </source>
</reference>
<comment type="caution">
    <text evidence="1">The sequence shown here is derived from an EMBL/GenBank/DDBJ whole genome shotgun (WGS) entry which is preliminary data.</text>
</comment>
<dbReference type="Proteomes" id="UP000789901">
    <property type="component" value="Unassembled WGS sequence"/>
</dbReference>
<name>A0ABN7VS85_GIGMA</name>
<evidence type="ECO:0000313" key="2">
    <source>
        <dbReference type="Proteomes" id="UP000789901"/>
    </source>
</evidence>
<accession>A0ABN7VS85</accession>
<evidence type="ECO:0000313" key="1">
    <source>
        <dbReference type="EMBL" id="CAG8796500.1"/>
    </source>
</evidence>
<feature type="non-terminal residue" evidence="1">
    <location>
        <position position="107"/>
    </location>
</feature>
<protein>
    <submittedName>
        <fullName evidence="1">18252_t:CDS:1</fullName>
    </submittedName>
</protein>
<dbReference type="EMBL" id="CAJVQB010021214">
    <property type="protein sequence ID" value="CAG8796500.1"/>
    <property type="molecule type" value="Genomic_DNA"/>
</dbReference>